<dbReference type="RefSeq" id="YP_009101861.1">
    <property type="nucleotide sequence ID" value="NC_025447.1"/>
</dbReference>
<evidence type="ECO:0000313" key="1">
    <source>
        <dbReference type="EMBL" id="AIT14164.1"/>
    </source>
</evidence>
<name>A0A097EXI7_9CAUD</name>
<reference evidence="1 2" key="1">
    <citation type="submission" date="2014-09" db="EMBL/GenBank/DDBJ databases">
        <authorList>
            <person name="Lapin J.S."/>
            <person name="Pope W.H."/>
            <person name="Hua J."/>
            <person name="Ford M.E."/>
            <person name="Conway J.F."/>
            <person name="Hatfull G.F."/>
            <person name="Hendrix R.W."/>
        </authorList>
    </citation>
    <scope>NUCLEOTIDE SEQUENCE [LARGE SCALE GENOMIC DNA]</scope>
</reference>
<protein>
    <submittedName>
        <fullName evidence="1">Uncharacterized protein</fullName>
    </submittedName>
</protein>
<keyword evidence="2" id="KW-1185">Reference proteome</keyword>
<sequence>MSTEDYLMSDLIKRIKELEEKELQLIGLRNKVFHDLGGFINAWDSGDPDALPANRQAMINDVRGVFDYVLKQLN</sequence>
<gene>
    <name evidence="1" type="primary">274</name>
    <name evidence="1" type="ORF">PBI_121Q_274</name>
</gene>
<dbReference type="KEGG" id="vg:22111314"/>
<organism evidence="1 2">
    <name type="scientific">Escherichia phage 121Q</name>
    <dbReference type="NCBI Taxonomy" id="1555202"/>
    <lineage>
        <taxon>Viruses</taxon>
        <taxon>Duplodnaviria</taxon>
        <taxon>Heunggongvirae</taxon>
        <taxon>Uroviricota</taxon>
        <taxon>Caudoviricetes</taxon>
        <taxon>Asteriusvirus</taxon>
        <taxon>Asteriusvirus av121Q</taxon>
    </lineage>
</organism>
<dbReference type="Proteomes" id="UP000029889">
    <property type="component" value="Segment"/>
</dbReference>
<accession>A0A097EXI7</accession>
<evidence type="ECO:0000313" key="2">
    <source>
        <dbReference type="Proteomes" id="UP000029889"/>
    </source>
</evidence>
<proteinExistence type="predicted"/>
<dbReference type="GeneID" id="22111314"/>
<dbReference type="EMBL" id="KM507819">
    <property type="protein sequence ID" value="AIT14164.1"/>
    <property type="molecule type" value="Genomic_DNA"/>
</dbReference>